<dbReference type="PANTHER" id="PTHR42886:SF29">
    <property type="entry name" value="PUMMELIG, ISOFORM A"/>
    <property type="match status" value="1"/>
</dbReference>
<dbReference type="AlphaFoldDB" id="A0A915YFT9"/>
<dbReference type="GO" id="GO:0016787">
    <property type="term" value="F:hydrolase activity"/>
    <property type="evidence" value="ECO:0007669"/>
    <property type="project" value="UniProtKB-KW"/>
</dbReference>
<name>A0A915YFT9_9BACT</name>
<protein>
    <submittedName>
        <fullName evidence="2">Alpha/beta hydrolase</fullName>
    </submittedName>
</protein>
<sequence>MPTTIYKSAQAKKKILALYQQKLDALKLHYKETQIETKAGKTNVIVVGSEQLPPVVLLHGVNVGAPIALEAIQGLAQHFCIYAIDILGQPNRSEETRLPLRDNSYGKWLVEVLDALALERVALIGVSYGGFILQRLIACAPERIERAIFIVPAGFTNGSALKAIFKVLIPMRRYLKSRKKQDLHTFMDAFCAEKDAYLVAYQEAVLEGIYMDTRRPPLLTKKEAQKLDAPVYILAAEDDVFFPGNQTIKKAQRLFKNLQKTILMENAKHVPAGSDYEMIEQYIAGFLRD</sequence>
<evidence type="ECO:0000313" key="2">
    <source>
        <dbReference type="EMBL" id="BDS12240.1"/>
    </source>
</evidence>
<proteinExistence type="predicted"/>
<keyword evidence="2" id="KW-0378">Hydrolase</keyword>
<dbReference type="EMBL" id="AP026867">
    <property type="protein sequence ID" value="BDS12240.1"/>
    <property type="molecule type" value="Genomic_DNA"/>
</dbReference>
<evidence type="ECO:0000313" key="3">
    <source>
        <dbReference type="Proteomes" id="UP001060919"/>
    </source>
</evidence>
<evidence type="ECO:0000259" key="1">
    <source>
        <dbReference type="Pfam" id="PF12697"/>
    </source>
</evidence>
<dbReference type="KEGG" id="aup:AsAng_0029590"/>
<dbReference type="InterPro" id="IPR000073">
    <property type="entry name" value="AB_hydrolase_1"/>
</dbReference>
<reference evidence="2" key="1">
    <citation type="submission" date="2022-09" db="EMBL/GenBank/DDBJ databases">
        <title>Aureispira anguillicida sp. nov., isolated from Leptocephalus of Japanese eel Anguilla japonica.</title>
        <authorList>
            <person name="Yuasa K."/>
            <person name="Mekata T."/>
            <person name="Ikunari K."/>
        </authorList>
    </citation>
    <scope>NUCLEOTIDE SEQUENCE</scope>
    <source>
        <strain evidence="2">EL160426</strain>
    </source>
</reference>
<keyword evidence="3" id="KW-1185">Reference proteome</keyword>
<dbReference type="Gene3D" id="3.40.50.1820">
    <property type="entry name" value="alpha/beta hydrolase"/>
    <property type="match status" value="1"/>
</dbReference>
<organism evidence="2 3">
    <name type="scientific">Aureispira anguillae</name>
    <dbReference type="NCBI Taxonomy" id="2864201"/>
    <lineage>
        <taxon>Bacteria</taxon>
        <taxon>Pseudomonadati</taxon>
        <taxon>Bacteroidota</taxon>
        <taxon>Saprospiria</taxon>
        <taxon>Saprospirales</taxon>
        <taxon>Saprospiraceae</taxon>
        <taxon>Aureispira</taxon>
    </lineage>
</organism>
<dbReference type="Proteomes" id="UP001060919">
    <property type="component" value="Chromosome"/>
</dbReference>
<feature type="domain" description="AB hydrolase-1" evidence="1">
    <location>
        <begin position="55"/>
        <end position="274"/>
    </location>
</feature>
<dbReference type="PANTHER" id="PTHR42886">
    <property type="entry name" value="RE40534P-RELATED"/>
    <property type="match status" value="1"/>
</dbReference>
<accession>A0A915YFT9</accession>
<dbReference type="SUPFAM" id="SSF53474">
    <property type="entry name" value="alpha/beta-Hydrolases"/>
    <property type="match status" value="1"/>
</dbReference>
<dbReference type="RefSeq" id="WP_264793338.1">
    <property type="nucleotide sequence ID" value="NZ_AP026867.1"/>
</dbReference>
<dbReference type="InterPro" id="IPR029058">
    <property type="entry name" value="AB_hydrolase_fold"/>
</dbReference>
<dbReference type="Pfam" id="PF12697">
    <property type="entry name" value="Abhydrolase_6"/>
    <property type="match status" value="1"/>
</dbReference>
<gene>
    <name evidence="2" type="ORF">AsAng_0029590</name>
</gene>